<reference evidence="7" key="1">
    <citation type="journal article" date="2019" name="Int. J. Syst. Evol. Microbiol.">
        <title>The Global Catalogue of Microorganisms (GCM) 10K type strain sequencing project: providing services to taxonomists for standard genome sequencing and annotation.</title>
        <authorList>
            <consortium name="The Broad Institute Genomics Platform"/>
            <consortium name="The Broad Institute Genome Sequencing Center for Infectious Disease"/>
            <person name="Wu L."/>
            <person name="Ma J."/>
        </authorList>
    </citation>
    <scope>NUCLEOTIDE SEQUENCE [LARGE SCALE GENOMIC DNA]</scope>
    <source>
        <strain evidence="7">CGMCC 1.16855</strain>
    </source>
</reference>
<evidence type="ECO:0000313" key="6">
    <source>
        <dbReference type="EMBL" id="MFC2998805.1"/>
    </source>
</evidence>
<comment type="cofactor">
    <cofactor evidence="1">
        <name>NAD(+)</name>
        <dbReference type="ChEBI" id="CHEBI:57540"/>
    </cofactor>
</comment>
<feature type="domain" description="NAD-dependent epimerase/dehydratase" evidence="5">
    <location>
        <begin position="66"/>
        <end position="302"/>
    </location>
</feature>
<feature type="region of interest" description="Disordered" evidence="4">
    <location>
        <begin position="361"/>
        <end position="393"/>
    </location>
</feature>
<name>A0ABV7BMD2_9PROT</name>
<protein>
    <submittedName>
        <fullName evidence="6">NAD-dependent epimerase/dehydratase family protein</fullName>
    </submittedName>
</protein>
<keyword evidence="7" id="KW-1185">Reference proteome</keyword>
<comment type="caution">
    <text evidence="6">The sequence shown here is derived from an EMBL/GenBank/DDBJ whole genome shotgun (WGS) entry which is preliminary data.</text>
</comment>
<keyword evidence="2" id="KW-0520">NAD</keyword>
<evidence type="ECO:0000256" key="3">
    <source>
        <dbReference type="ARBA" id="ARBA00023239"/>
    </source>
</evidence>
<dbReference type="Proteomes" id="UP001595420">
    <property type="component" value="Unassembled WGS sequence"/>
</dbReference>
<feature type="region of interest" description="Disordered" evidence="4">
    <location>
        <begin position="177"/>
        <end position="210"/>
    </location>
</feature>
<evidence type="ECO:0000256" key="2">
    <source>
        <dbReference type="ARBA" id="ARBA00023027"/>
    </source>
</evidence>
<dbReference type="InterPro" id="IPR044516">
    <property type="entry name" value="UXS-like"/>
</dbReference>
<feature type="compositionally biased region" description="Basic and acidic residues" evidence="4">
    <location>
        <begin position="43"/>
        <end position="54"/>
    </location>
</feature>
<feature type="region of interest" description="Disordered" evidence="4">
    <location>
        <begin position="40"/>
        <end position="61"/>
    </location>
</feature>
<dbReference type="PANTHER" id="PTHR43078">
    <property type="entry name" value="UDP-GLUCURONIC ACID DECARBOXYLASE-RELATED"/>
    <property type="match status" value="1"/>
</dbReference>
<organism evidence="6 7">
    <name type="scientific">Falsiroseomonas tokyonensis</name>
    <dbReference type="NCBI Taxonomy" id="430521"/>
    <lineage>
        <taxon>Bacteria</taxon>
        <taxon>Pseudomonadati</taxon>
        <taxon>Pseudomonadota</taxon>
        <taxon>Alphaproteobacteria</taxon>
        <taxon>Acetobacterales</taxon>
        <taxon>Roseomonadaceae</taxon>
        <taxon>Falsiroseomonas</taxon>
    </lineage>
</organism>
<dbReference type="InterPro" id="IPR001509">
    <property type="entry name" value="Epimerase_deHydtase"/>
</dbReference>
<keyword evidence="3" id="KW-0456">Lyase</keyword>
<evidence type="ECO:0000313" key="7">
    <source>
        <dbReference type="Proteomes" id="UP001595420"/>
    </source>
</evidence>
<accession>A0ABV7BMD2</accession>
<dbReference type="EMBL" id="JBHRSB010000001">
    <property type="protein sequence ID" value="MFC2998805.1"/>
    <property type="molecule type" value="Genomic_DNA"/>
</dbReference>
<sequence>MPIAHRAAGVYRPCAGWRTGGDAAPAGICPCRAGSEGLKAIRTQRDSRRRRQDDGGGAAPPRAKHVLVAGVAGFLGSHLAALLLAQGHRVTVLDTMQTGHQENLRELAGHARFRFIRHDVCEAYEESPALDEVYNLACPASPQPDQADPVHTMLTNVLGAHKLLRLAARHDAHFLQASPSEVHGDTEQHPQQEDDRRHVSSTGPRACLDEGKRAAESLRFDNLRLGRVNARVVRSFNTYGPPMRADDGRIVSNFVCQALAGQKLTIHGSGEQTRSLGYVSDLIRSLVALMEMPVNPAAPINLGNPNEPSIREIAELVLRLTGSRSGLELHPLPVDDPRRRCPEMGRAEALLGWRPDLALEAGRRPGAWPPRCPARRGRGPPRRPGRRRGMSTD</sequence>
<evidence type="ECO:0000256" key="1">
    <source>
        <dbReference type="ARBA" id="ARBA00001911"/>
    </source>
</evidence>
<evidence type="ECO:0000256" key="4">
    <source>
        <dbReference type="SAM" id="MobiDB-lite"/>
    </source>
</evidence>
<feature type="compositionally biased region" description="Basic residues" evidence="4">
    <location>
        <begin position="373"/>
        <end position="393"/>
    </location>
</feature>
<dbReference type="Pfam" id="PF01370">
    <property type="entry name" value="Epimerase"/>
    <property type="match status" value="1"/>
</dbReference>
<feature type="compositionally biased region" description="Basic and acidic residues" evidence="4">
    <location>
        <begin position="182"/>
        <end position="198"/>
    </location>
</feature>
<gene>
    <name evidence="6" type="ORF">ACFOD3_02810</name>
</gene>
<dbReference type="PANTHER" id="PTHR43078:SF6">
    <property type="entry name" value="UDP-GLUCURONIC ACID DECARBOXYLASE 1"/>
    <property type="match status" value="1"/>
</dbReference>
<evidence type="ECO:0000259" key="5">
    <source>
        <dbReference type="Pfam" id="PF01370"/>
    </source>
</evidence>
<proteinExistence type="predicted"/>